<dbReference type="PROSITE" id="PS50077">
    <property type="entry name" value="HEAT_REPEAT"/>
    <property type="match status" value="1"/>
</dbReference>
<dbReference type="PANTHER" id="PTHR12697:SF5">
    <property type="entry name" value="DEOXYHYPUSINE HYDROXYLASE"/>
    <property type="match status" value="1"/>
</dbReference>
<comment type="function">
    <text evidence="1">Catalyzes the hydroxylation of the N(6)-(4-aminobutyl)-L-lysine intermediate produced by deoxyhypusine synthase/DHPS on a critical lysine of the eukaryotic translation initiation factor 5A/eIF-5A. This is the second step of the post-translational modification of that lysine into an unusual amino acid residue named hypusine. Hypusination is unique to mature eIF-5A factor and is essential for its function.</text>
</comment>
<protein>
    <submittedName>
        <fullName evidence="3">HEAT repeat domain-containing protein</fullName>
    </submittedName>
</protein>
<dbReference type="Gene3D" id="1.25.10.10">
    <property type="entry name" value="Leucine-rich Repeat Variant"/>
    <property type="match status" value="6"/>
</dbReference>
<dbReference type="AlphaFoldDB" id="A0A7V8VDN1"/>
<comment type="caution">
    <text evidence="3">The sequence shown here is derived from an EMBL/GenBank/DDBJ whole genome shotgun (WGS) entry which is preliminary data.</text>
</comment>
<name>A0A7V8VDN1_9BACT</name>
<dbReference type="EMBL" id="JACEFB010000004">
    <property type="protein sequence ID" value="MBA2226124.1"/>
    <property type="molecule type" value="Genomic_DNA"/>
</dbReference>
<evidence type="ECO:0000313" key="3">
    <source>
        <dbReference type="EMBL" id="MBA2226124.1"/>
    </source>
</evidence>
<proteinExistence type="predicted"/>
<dbReference type="SUPFAM" id="SSF48371">
    <property type="entry name" value="ARM repeat"/>
    <property type="match status" value="1"/>
</dbReference>
<accession>A0A7V8VDN1</accession>
<dbReference type="PROSITE" id="PS51257">
    <property type="entry name" value="PROKAR_LIPOPROTEIN"/>
    <property type="match status" value="1"/>
</dbReference>
<dbReference type="InterPro" id="IPR021133">
    <property type="entry name" value="HEAT_type_2"/>
</dbReference>
<dbReference type="Pfam" id="PF13646">
    <property type="entry name" value="HEAT_2"/>
    <property type="match status" value="4"/>
</dbReference>
<dbReference type="InterPro" id="IPR004155">
    <property type="entry name" value="PBS_lyase_HEAT"/>
</dbReference>
<dbReference type="InterPro" id="IPR011989">
    <property type="entry name" value="ARM-like"/>
</dbReference>
<evidence type="ECO:0000256" key="1">
    <source>
        <dbReference type="ARBA" id="ARBA00045876"/>
    </source>
</evidence>
<dbReference type="InterPro" id="IPR016024">
    <property type="entry name" value="ARM-type_fold"/>
</dbReference>
<dbReference type="PANTHER" id="PTHR12697">
    <property type="entry name" value="PBS LYASE HEAT-LIKE PROTEIN"/>
    <property type="match status" value="1"/>
</dbReference>
<feature type="region of interest" description="Disordered" evidence="2">
    <location>
        <begin position="31"/>
        <end position="56"/>
    </location>
</feature>
<dbReference type="SMART" id="SM00567">
    <property type="entry name" value="EZ_HEAT"/>
    <property type="match status" value="10"/>
</dbReference>
<organism evidence="3 4">
    <name type="scientific">Thermogemmata fonticola</name>
    <dbReference type="NCBI Taxonomy" id="2755323"/>
    <lineage>
        <taxon>Bacteria</taxon>
        <taxon>Pseudomonadati</taxon>
        <taxon>Planctomycetota</taxon>
        <taxon>Planctomycetia</taxon>
        <taxon>Gemmatales</taxon>
        <taxon>Gemmataceae</taxon>
        <taxon>Thermogemmata</taxon>
    </lineage>
</organism>
<dbReference type="RefSeq" id="WP_194537549.1">
    <property type="nucleotide sequence ID" value="NZ_JACEFB010000004.1"/>
</dbReference>
<gene>
    <name evidence="3" type="ORF">H0921_08105</name>
</gene>
<keyword evidence="4" id="KW-1185">Reference proteome</keyword>
<evidence type="ECO:0000313" key="4">
    <source>
        <dbReference type="Proteomes" id="UP000542342"/>
    </source>
</evidence>
<sequence>MMARTRGGGRWALAGMLAVLMGLSSGGCSKRTDPGGAAGPAGNGASEEGQVSDQRDTLAERHWKALGSPSEQARRDAIAYLAQQGAQGDTIARLVSLLSDPSTAGVGKAQSGRIGSTREAAARTLLALGEAGEAALRQQGVAVLRAGLRDPQAAVREHSAYTLGLLGPLAQAAADDLLDACQDGQAEVRRAALDALRQVGVGNPRKYVRLLVHPDGEVARLAAELAALVPPVPAESVETLRQALRSTDEEVRTAAARLLVNLKSEAAPAIPELLAAIRQSYPPMLDPAQPTIFRLGADLAYWQALAAIGAPAVEATVELMQHGHPLVRYLAANTLGEIGPAAAEAAKEPLKKALQDPFADVAIEAACTLIRLGVAQEDARQLLQAAMDAPNAVALSALAALPRLGEGAKELLPQALARLESDNPYARYGAVGLIATLPPEQAQRYLPQLGQLTADREVLIRQQVAAVLQQLGPLAGPTASAVAQAWQREMDEALRDAWIDALLAMAGQAQPALEVLLQAVADDNLPVARRLRIIAGLPQAGGTDPRVVQSLLQLTQQKDTDVRVAAARALGQIPSLPAEAIQRLATMAQTDNRLPPRRAALLALIAAGSQAQKAASALQALAERTPPDALALLAQVVRANANKQTGRARQLLRTALSSPRPDLRSAAVDALLVLSPTSAELPDLQRLLAEPNPEVRAAAVQAIGHLGPVAHAAVPAMTKLLDDPDPAVQTAAIEALARLGPAAQAAVDKLRRLSDNPALAPAVRRTLAKLGAPLPQTPGILIRR</sequence>
<dbReference type="Proteomes" id="UP000542342">
    <property type="component" value="Unassembled WGS sequence"/>
</dbReference>
<dbReference type="GO" id="GO:0016491">
    <property type="term" value="F:oxidoreductase activity"/>
    <property type="evidence" value="ECO:0007669"/>
    <property type="project" value="TreeGrafter"/>
</dbReference>
<evidence type="ECO:0000256" key="2">
    <source>
        <dbReference type="SAM" id="MobiDB-lite"/>
    </source>
</evidence>
<reference evidence="3 4" key="1">
    <citation type="submission" date="2020-07" db="EMBL/GenBank/DDBJ databases">
        <title>Thermogemmata thermophila gen. nov., sp. nov., a novel moderate thermophilic planctomycete from a Kamchatka hot spring.</title>
        <authorList>
            <person name="Elcheninov A.G."/>
            <person name="Podosokorskaya O.A."/>
            <person name="Kovaleva O.L."/>
            <person name="Novikov A."/>
            <person name="Bonch-Osmolovskaya E.A."/>
            <person name="Toshchakov S.V."/>
            <person name="Kublanov I.V."/>
        </authorList>
    </citation>
    <scope>NUCLEOTIDE SEQUENCE [LARGE SCALE GENOMIC DNA]</scope>
    <source>
        <strain evidence="3 4">2918</strain>
    </source>
</reference>